<dbReference type="Pfam" id="PF19574">
    <property type="entry name" value="LolA_3"/>
    <property type="match status" value="1"/>
</dbReference>
<accession>A0A7S6UMT3</accession>
<evidence type="ECO:0000313" key="1">
    <source>
        <dbReference type="EMBL" id="QOW23202.1"/>
    </source>
</evidence>
<sequence>MLASALGASAAEPASGEAASPGWILGKLAQPAPMATPFVEVRESRMLKNALRLSGEYRRPQDGVLVRAVRDPYVETTTIHAGQATIERAGRAPRTFSLARAPELAGLQDSFGALLSGDRAALEALYRLRSEGTRQQWSLELTPTAAELARRLQAITLYGQDAELRCIETRMVDEPKPQRTLLASAAEAAPAVVDADGLARLCHQGVASR</sequence>
<evidence type="ECO:0000313" key="2">
    <source>
        <dbReference type="Proteomes" id="UP000593932"/>
    </source>
</evidence>
<reference evidence="1 2" key="1">
    <citation type="submission" date="2020-10" db="EMBL/GenBank/DDBJ databases">
        <title>complete genome sequencing of Lysobacter sp. H23M41.</title>
        <authorList>
            <person name="Bae J.-W."/>
            <person name="Lee S.-Y."/>
        </authorList>
    </citation>
    <scope>NUCLEOTIDE SEQUENCE [LARGE SCALE GENOMIC DNA]</scope>
    <source>
        <strain evidence="1 2">H23M41</strain>
    </source>
</reference>
<keyword evidence="2" id="KW-1185">Reference proteome</keyword>
<proteinExistence type="predicted"/>
<protein>
    <submittedName>
        <fullName evidence="1">Fatty acyl CoA synthetase</fullName>
    </submittedName>
</protein>
<dbReference type="InterPro" id="IPR004564">
    <property type="entry name" value="OM_lipoprot_carrier_LolA-like"/>
</dbReference>
<gene>
    <name evidence="1" type="ORF">INQ42_00595</name>
</gene>
<dbReference type="EMBL" id="CP063657">
    <property type="protein sequence ID" value="QOW23202.1"/>
    <property type="molecule type" value="Genomic_DNA"/>
</dbReference>
<name>A0A7S6UMT3_9GAMM</name>
<dbReference type="Proteomes" id="UP000593932">
    <property type="component" value="Chromosome"/>
</dbReference>
<organism evidence="1 2">
    <name type="scientific">Novilysobacter avium</name>
    <dbReference type="NCBI Taxonomy" id="2781023"/>
    <lineage>
        <taxon>Bacteria</taxon>
        <taxon>Pseudomonadati</taxon>
        <taxon>Pseudomonadota</taxon>
        <taxon>Gammaproteobacteria</taxon>
        <taxon>Lysobacterales</taxon>
        <taxon>Lysobacteraceae</taxon>
        <taxon>Novilysobacter</taxon>
    </lineage>
</organism>